<keyword evidence="6" id="KW-0378">Hydrolase</keyword>
<dbReference type="InterPro" id="IPR041677">
    <property type="entry name" value="DNA2/NAM7_AAA_11"/>
</dbReference>
<evidence type="ECO:0000256" key="8">
    <source>
        <dbReference type="ARBA" id="ARBA00022840"/>
    </source>
</evidence>
<dbReference type="GO" id="GO:0005694">
    <property type="term" value="C:chromosome"/>
    <property type="evidence" value="ECO:0007669"/>
    <property type="project" value="UniProtKB-ARBA"/>
</dbReference>
<dbReference type="InterPro" id="IPR048761">
    <property type="entry name" value="SMUBP-2_HCS1_1B"/>
</dbReference>
<dbReference type="RefSeq" id="WP_088259193.1">
    <property type="nucleotide sequence ID" value="NZ_NIDE01000017.1"/>
</dbReference>
<dbReference type="CDD" id="cd18044">
    <property type="entry name" value="DEXXQc_SMUBP2"/>
    <property type="match status" value="1"/>
</dbReference>
<sequence>MATLHIDPLPRNATPGQVLRFVAEIGKIDGKRIGKIVFLGKGATVEVPDTHAAKLVTALDGATFRERPVRVRFATAPKRESGPGHFDLLARLLQLEADEERRQMKERAARGAAAGDGTSLTRLVIREEDIGLAGRLILTLARVNRDPLPPNRLQPGAPVLLTQTGTQRPASFRGVVSDRAERTIAVAFDQSDAEWPDDSQWRLDLSPDEASRQRQLAALARAGAAEGDRLAELRAVLLGERPPEFAVPAPDAPPERAKDAGRVATWLSPLNEPQRDAVEFALAAKDVAVIHGPPGTGKTTTVVELIRQAVRRGEKVLACAPSNAAVDNMLDKLIAAGEEPVRLGHPARVAPHLRDRALDLLVQAHPDARQARKFARDARALFRKADKWTKNKPMPGEKHALRAEARDLLAIARRTEQLAVERVINAAPIVCATLTGVDSETLAQRRFDLAVLDEACQSTEPASWVPLLRANRVVLAGDPCQLPPTILSPQAAEQGLEVSLMERVMALHGSAVSRLLTVQYRMHAEIMGFSSDEFYSGELVAHESVTTHRLCDLPGVRAEPLTELPVKFIDTAGASYDEEAEEDTESRLNPQEATLAAKYVRALLEAGVAPADVAVIAPYSGQVRRLRELLTGTGVEIDSVDGFQGREKEAVVISLVRSNPEGEIGFLGDVRRTNVALTRARRKLIVVGDSATLANHDFYQRMLTYFETVGAYSSVWEEA</sequence>
<accession>A0A225DJ43</accession>
<dbReference type="OrthoDB" id="9757917at2"/>
<evidence type="ECO:0000256" key="3">
    <source>
        <dbReference type="ARBA" id="ARBA00012551"/>
    </source>
</evidence>
<dbReference type="InterPro" id="IPR035979">
    <property type="entry name" value="RBD_domain_sf"/>
</dbReference>
<dbReference type="CDD" id="cd12252">
    <property type="entry name" value="RRM_DbpA"/>
    <property type="match status" value="1"/>
</dbReference>
<dbReference type="Gene3D" id="2.40.30.270">
    <property type="match status" value="1"/>
</dbReference>
<keyword evidence="7 10" id="KW-0347">Helicase</keyword>
<dbReference type="SUPFAM" id="SSF54928">
    <property type="entry name" value="RNA-binding domain, RBD"/>
    <property type="match status" value="1"/>
</dbReference>
<comment type="similarity">
    <text evidence="2">Belongs to the DNA2/NAM7 helicase family.</text>
</comment>
<evidence type="ECO:0000256" key="7">
    <source>
        <dbReference type="ARBA" id="ARBA00022806"/>
    </source>
</evidence>
<evidence type="ECO:0000256" key="4">
    <source>
        <dbReference type="ARBA" id="ARBA00022490"/>
    </source>
</evidence>
<keyword evidence="4" id="KW-0963">Cytoplasm</keyword>
<organism evidence="10 11">
    <name type="scientific">Fimbriiglobus ruber</name>
    <dbReference type="NCBI Taxonomy" id="1908690"/>
    <lineage>
        <taxon>Bacteria</taxon>
        <taxon>Pseudomonadati</taxon>
        <taxon>Planctomycetota</taxon>
        <taxon>Planctomycetia</taxon>
        <taxon>Gemmatales</taxon>
        <taxon>Gemmataceae</taxon>
        <taxon>Fimbriiglobus</taxon>
    </lineage>
</organism>
<dbReference type="EC" id="3.6.4.12" evidence="3"/>
<keyword evidence="11" id="KW-1185">Reference proteome</keyword>
<dbReference type="PANTHER" id="PTHR43788:SF8">
    <property type="entry name" value="DNA-BINDING PROTEIN SMUBP-2"/>
    <property type="match status" value="1"/>
</dbReference>
<dbReference type="CDD" id="cd18808">
    <property type="entry name" value="SF1_C_Upf1"/>
    <property type="match status" value="1"/>
</dbReference>
<dbReference type="InterPro" id="IPR041679">
    <property type="entry name" value="DNA2/NAM7-like_C"/>
</dbReference>
<protein>
    <recommendedName>
        <fullName evidence="3">DNA helicase</fullName>
        <ecNumber evidence="3">3.6.4.12</ecNumber>
    </recommendedName>
</protein>
<feature type="domain" description="AAA+ ATPase" evidence="9">
    <location>
        <begin position="284"/>
        <end position="453"/>
    </location>
</feature>
<name>A0A225DJ43_9BACT</name>
<keyword evidence="8" id="KW-0067">ATP-binding</keyword>
<keyword evidence="5" id="KW-0547">Nucleotide-binding</keyword>
<dbReference type="EMBL" id="NIDE01000017">
    <property type="protein sequence ID" value="OWK36137.1"/>
    <property type="molecule type" value="Genomic_DNA"/>
</dbReference>
<dbReference type="InterPro" id="IPR027417">
    <property type="entry name" value="P-loop_NTPase"/>
</dbReference>
<evidence type="ECO:0000256" key="1">
    <source>
        <dbReference type="ARBA" id="ARBA00004496"/>
    </source>
</evidence>
<dbReference type="GO" id="GO:0005737">
    <property type="term" value="C:cytoplasm"/>
    <property type="evidence" value="ECO:0007669"/>
    <property type="project" value="UniProtKB-SubCell"/>
</dbReference>
<dbReference type="GO" id="GO:0003723">
    <property type="term" value="F:RNA binding"/>
    <property type="evidence" value="ECO:0007669"/>
    <property type="project" value="InterPro"/>
</dbReference>
<evidence type="ECO:0000256" key="2">
    <source>
        <dbReference type="ARBA" id="ARBA00007913"/>
    </source>
</evidence>
<dbReference type="Pfam" id="PF21138">
    <property type="entry name" value="SMUBP-2_HCS1_1B"/>
    <property type="match status" value="1"/>
</dbReference>
<comment type="subcellular location">
    <subcellularLocation>
        <location evidence="1">Cytoplasm</location>
    </subcellularLocation>
</comment>
<dbReference type="GO" id="GO:0043139">
    <property type="term" value="F:5'-3' DNA helicase activity"/>
    <property type="evidence" value="ECO:0007669"/>
    <property type="project" value="TreeGrafter"/>
</dbReference>
<dbReference type="Gene3D" id="3.40.50.300">
    <property type="entry name" value="P-loop containing nucleotide triphosphate hydrolases"/>
    <property type="match status" value="2"/>
</dbReference>
<dbReference type="Pfam" id="PF13087">
    <property type="entry name" value="AAA_12"/>
    <property type="match status" value="1"/>
</dbReference>
<gene>
    <name evidence="10" type="ORF">FRUB_08700</name>
</gene>
<dbReference type="GO" id="GO:0005524">
    <property type="term" value="F:ATP binding"/>
    <property type="evidence" value="ECO:0007669"/>
    <property type="project" value="UniProtKB-KW"/>
</dbReference>
<dbReference type="SUPFAM" id="SSF52540">
    <property type="entry name" value="P-loop containing nucleoside triphosphate hydrolases"/>
    <property type="match status" value="1"/>
</dbReference>
<dbReference type="Gene3D" id="3.30.70.330">
    <property type="match status" value="1"/>
</dbReference>
<dbReference type="PANTHER" id="PTHR43788">
    <property type="entry name" value="DNA2/NAM7 HELICASE FAMILY MEMBER"/>
    <property type="match status" value="1"/>
</dbReference>
<dbReference type="GO" id="GO:0016787">
    <property type="term" value="F:hydrolase activity"/>
    <property type="evidence" value="ECO:0007669"/>
    <property type="project" value="UniProtKB-KW"/>
</dbReference>
<dbReference type="InterPro" id="IPR012677">
    <property type="entry name" value="Nucleotide-bd_a/b_plait_sf"/>
</dbReference>
<proteinExistence type="inferred from homology"/>
<evidence type="ECO:0000313" key="11">
    <source>
        <dbReference type="Proteomes" id="UP000214646"/>
    </source>
</evidence>
<comment type="caution">
    <text evidence="10">The sequence shown here is derived from an EMBL/GenBank/DDBJ whole genome shotgun (WGS) entry which is preliminary data.</text>
</comment>
<dbReference type="InterPro" id="IPR003593">
    <property type="entry name" value="AAA+_ATPase"/>
</dbReference>
<dbReference type="Pfam" id="PF03880">
    <property type="entry name" value="DbpA"/>
    <property type="match status" value="1"/>
</dbReference>
<evidence type="ECO:0000259" key="9">
    <source>
        <dbReference type="SMART" id="SM00382"/>
    </source>
</evidence>
<evidence type="ECO:0000256" key="5">
    <source>
        <dbReference type="ARBA" id="ARBA00022741"/>
    </source>
</evidence>
<dbReference type="AlphaFoldDB" id="A0A225DJ43"/>
<dbReference type="Pfam" id="PF13086">
    <property type="entry name" value="AAA_11"/>
    <property type="match status" value="1"/>
</dbReference>
<dbReference type="InterPro" id="IPR050534">
    <property type="entry name" value="Coronavir_polyprotein_1ab"/>
</dbReference>
<dbReference type="InterPro" id="IPR047187">
    <property type="entry name" value="SF1_C_Upf1"/>
</dbReference>
<reference evidence="11" key="1">
    <citation type="submission" date="2017-06" db="EMBL/GenBank/DDBJ databases">
        <title>Genome analysis of Fimbriiglobus ruber SP5, the first member of the order Planctomycetales with confirmed chitinolytic capability.</title>
        <authorList>
            <person name="Ravin N.V."/>
            <person name="Rakitin A.L."/>
            <person name="Ivanova A.A."/>
            <person name="Beletsky A.V."/>
            <person name="Kulichevskaya I.S."/>
            <person name="Mardanov A.V."/>
            <person name="Dedysh S.N."/>
        </authorList>
    </citation>
    <scope>NUCLEOTIDE SEQUENCE [LARGE SCALE GENOMIC DNA]</scope>
    <source>
        <strain evidence="11">SP5</strain>
    </source>
</reference>
<evidence type="ECO:0000313" key="10">
    <source>
        <dbReference type="EMBL" id="OWK36137.1"/>
    </source>
</evidence>
<dbReference type="FunFam" id="3.40.50.300:FF:000326">
    <property type="entry name" value="P-loop containing nucleoside triphosphate hydrolase"/>
    <property type="match status" value="1"/>
</dbReference>
<dbReference type="Proteomes" id="UP000214646">
    <property type="component" value="Unassembled WGS sequence"/>
</dbReference>
<dbReference type="InterPro" id="IPR005580">
    <property type="entry name" value="DbpA/CsdA_RNA-bd_dom"/>
</dbReference>
<evidence type="ECO:0000256" key="6">
    <source>
        <dbReference type="ARBA" id="ARBA00022801"/>
    </source>
</evidence>
<dbReference type="SMART" id="SM00382">
    <property type="entry name" value="AAA"/>
    <property type="match status" value="1"/>
</dbReference>